<dbReference type="PATRIC" id="fig|396014.3.peg.2185"/>
<feature type="transmembrane region" description="Helical" evidence="1">
    <location>
        <begin position="24"/>
        <end position="42"/>
    </location>
</feature>
<dbReference type="Proteomes" id="UP000023067">
    <property type="component" value="Unassembled WGS sequence"/>
</dbReference>
<protein>
    <submittedName>
        <fullName evidence="2">Uncharacterized protein</fullName>
    </submittedName>
</protein>
<comment type="caution">
    <text evidence="2">The sequence shown here is derived from an EMBL/GenBank/DDBJ whole genome shotgun (WGS) entry which is preliminary data.</text>
</comment>
<evidence type="ECO:0000256" key="1">
    <source>
        <dbReference type="SAM" id="Phobius"/>
    </source>
</evidence>
<keyword evidence="1" id="KW-0472">Membrane</keyword>
<dbReference type="EMBL" id="JDYK01000010">
    <property type="protein sequence ID" value="EWS81004.1"/>
    <property type="molecule type" value="Genomic_DNA"/>
</dbReference>
<keyword evidence="1" id="KW-0812">Transmembrane</keyword>
<keyword evidence="3" id="KW-1185">Reference proteome</keyword>
<sequence>MTLGIGEVLLRGGIYGPDEVPAEIASLLAGGGAGMAILAAGLRSVPRRPRTVGVAAMAVSAWMVVPALFLVMATSAPFGEAVSFFFLALLVSMIGSSRLVACVLAAVILAAVLAGGSESPLGRRGGEI</sequence>
<dbReference type="RefSeq" id="WP_038372669.1">
    <property type="nucleotide sequence ID" value="NZ_KK069995.1"/>
</dbReference>
<reference evidence="2 3" key="1">
    <citation type="submission" date="2014-02" db="EMBL/GenBank/DDBJ databases">
        <title>Genome sequence of Brachybacterium phenoliresistens strain W13A50.</title>
        <authorList>
            <person name="Wang X."/>
        </authorList>
    </citation>
    <scope>NUCLEOTIDE SEQUENCE [LARGE SCALE GENOMIC DNA]</scope>
    <source>
        <strain evidence="2 3">W13A50</strain>
    </source>
</reference>
<dbReference type="AlphaFoldDB" id="Z9JS28"/>
<proteinExistence type="predicted"/>
<feature type="transmembrane region" description="Helical" evidence="1">
    <location>
        <begin position="84"/>
        <end position="114"/>
    </location>
</feature>
<evidence type="ECO:0000313" key="2">
    <source>
        <dbReference type="EMBL" id="EWS81004.1"/>
    </source>
</evidence>
<accession>Z9JS28</accession>
<name>Z9JS28_9MICO</name>
<gene>
    <name evidence="2" type="ORF">BF93_00725</name>
</gene>
<dbReference type="HOGENOM" id="CLU_1955407_0_0_11"/>
<feature type="transmembrane region" description="Helical" evidence="1">
    <location>
        <begin position="54"/>
        <end position="78"/>
    </location>
</feature>
<dbReference type="STRING" id="396014.BF93_00725"/>
<evidence type="ECO:0000313" key="3">
    <source>
        <dbReference type="Proteomes" id="UP000023067"/>
    </source>
</evidence>
<organism evidence="2 3">
    <name type="scientific">Brachybacterium phenoliresistens</name>
    <dbReference type="NCBI Taxonomy" id="396014"/>
    <lineage>
        <taxon>Bacteria</taxon>
        <taxon>Bacillati</taxon>
        <taxon>Actinomycetota</taxon>
        <taxon>Actinomycetes</taxon>
        <taxon>Micrococcales</taxon>
        <taxon>Dermabacteraceae</taxon>
        <taxon>Brachybacterium</taxon>
    </lineage>
</organism>
<keyword evidence="1" id="KW-1133">Transmembrane helix</keyword>